<name>A0ACB7Z7W9_9ERIC</name>
<organism evidence="1 2">
    <name type="scientific">Vaccinium darrowii</name>
    <dbReference type="NCBI Taxonomy" id="229202"/>
    <lineage>
        <taxon>Eukaryota</taxon>
        <taxon>Viridiplantae</taxon>
        <taxon>Streptophyta</taxon>
        <taxon>Embryophyta</taxon>
        <taxon>Tracheophyta</taxon>
        <taxon>Spermatophyta</taxon>
        <taxon>Magnoliopsida</taxon>
        <taxon>eudicotyledons</taxon>
        <taxon>Gunneridae</taxon>
        <taxon>Pentapetalae</taxon>
        <taxon>asterids</taxon>
        <taxon>Ericales</taxon>
        <taxon>Ericaceae</taxon>
        <taxon>Vaccinioideae</taxon>
        <taxon>Vaccinieae</taxon>
        <taxon>Vaccinium</taxon>
    </lineage>
</organism>
<dbReference type="Proteomes" id="UP000828048">
    <property type="component" value="Chromosome 4"/>
</dbReference>
<gene>
    <name evidence="1" type="ORF">Vadar_029361</name>
</gene>
<accession>A0ACB7Z7W9</accession>
<reference evidence="1 2" key="1">
    <citation type="journal article" date="2021" name="Hortic Res">
        <title>High-quality reference genome and annotation aids understanding of berry development for evergreen blueberry (Vaccinium darrowii).</title>
        <authorList>
            <person name="Yu J."/>
            <person name="Hulse-Kemp A.M."/>
            <person name="Babiker E."/>
            <person name="Staton M."/>
        </authorList>
    </citation>
    <scope>NUCLEOTIDE SEQUENCE [LARGE SCALE GENOMIC DNA]</scope>
    <source>
        <strain evidence="2">cv. NJ 8807/NJ 8810</strain>
        <tissue evidence="1">Young leaf</tissue>
    </source>
</reference>
<sequence length="758" mass="84909">MGMPKEMLLVFLIGLIGSSLLIGSTEANDVGSDGAIEDYENGHEFPHYQTVLRLLSIIIPDRSTVEYIMQEQMSTHNITVTWRGKKFIVEMNPGASLKDLGHELQKLTDVKADTMRLIVPQASDKSSKLLSPFSDEHSSLYLQETSFFEGKSIRMMGVPKDEVDEVLQNAKANLRIAGFEEEEKRMRQRMLDRPHGSLKLPQGQYIFCDFRTLDIPGIELSPPASEALKRMHMLAADPGIVAIMNKHRWRVGIMTEMAPVGYVGVSPKCILGFNKNHGEEISLRIRTDDLKGFRKYESIKKTLLHELAHMVFSEHDANFFALDKQLNQEAAALDWTRSKGHTLSGVRHSENYGEFSIDDRGGSSQKLGGKTPDQFANARATSVAAAYRRLANLSSGEKDHGADDVGLRVHQEPEFMDVEEIGKLNIENSDNFLWKDDNEPDPDDSLNSQNKFEPDPDDIEGVEAMESEPYLESTGGLNISEPDPDDSHITEFFPPVTKREIARSKACEEPDPDNSEVSNKTVDEPDPDDSIVEEKMGYGNVARPSQGGAVSIENIENEIQLRGDDREPDPDDSVENGGTQTNEPDPDDQELQRIQLSIGNIENEIPLRRNDGEPDPDDSVENGGAQTNEPDPDDQELQRIQDPVAIICTRLQKAIEMLQSEVNPTEISGVLQTLFKIIRNVIEHPYETKFKRIRKDNPIIKRNVANYRAAMDILSLIGFNEDVVLDDIGRAETYLVLKRNDPGLLWLAKSSLETCIAY</sequence>
<dbReference type="EMBL" id="CM037154">
    <property type="protein sequence ID" value="KAH7861690.1"/>
    <property type="molecule type" value="Genomic_DNA"/>
</dbReference>
<comment type="caution">
    <text evidence="1">The sequence shown here is derived from an EMBL/GenBank/DDBJ whole genome shotgun (WGS) entry which is preliminary data.</text>
</comment>
<proteinExistence type="predicted"/>
<keyword evidence="2" id="KW-1185">Reference proteome</keyword>
<evidence type="ECO:0000313" key="2">
    <source>
        <dbReference type="Proteomes" id="UP000828048"/>
    </source>
</evidence>
<evidence type="ECO:0000313" key="1">
    <source>
        <dbReference type="EMBL" id="KAH7861690.1"/>
    </source>
</evidence>
<protein>
    <submittedName>
        <fullName evidence="1">Uncharacterized protein</fullName>
    </submittedName>
</protein>